<dbReference type="AlphaFoldDB" id="A0AAD9H2Z4"/>
<dbReference type="Proteomes" id="UP001232148">
    <property type="component" value="Unassembled WGS sequence"/>
</dbReference>
<name>A0AAD9H2Z4_9PEZI</name>
<accession>A0AAD9H2Z4</accession>
<evidence type="ECO:0000313" key="1">
    <source>
        <dbReference type="EMBL" id="KAK2021466.1"/>
    </source>
</evidence>
<sequence length="247" mass="26473">MCQTSTIRDSVGTSEQIGVLRREEISTPQASPCCCTAFHNIPPISFLLGAWSSGQYWGGRACRREKKSEKTPANDASRASARASLASSVMLVITAINALTAWFARASTAAWWPSLAVSALGGRNHDSTDGRPNDARQRSLLLCLSGPDHPVALGALASSTSASREIGIRPFVRPRPALSSLILSQASPPPCRVACDVRRPKNSLPNVPESAFHTFYVHYVVYPLSLAGAQGNSCTLIACHPIRCNHH</sequence>
<keyword evidence="2" id="KW-1185">Reference proteome</keyword>
<organism evidence="1 2">
    <name type="scientific">Colletotrichum zoysiae</name>
    <dbReference type="NCBI Taxonomy" id="1216348"/>
    <lineage>
        <taxon>Eukaryota</taxon>
        <taxon>Fungi</taxon>
        <taxon>Dikarya</taxon>
        <taxon>Ascomycota</taxon>
        <taxon>Pezizomycotina</taxon>
        <taxon>Sordariomycetes</taxon>
        <taxon>Hypocreomycetidae</taxon>
        <taxon>Glomerellales</taxon>
        <taxon>Glomerellaceae</taxon>
        <taxon>Colletotrichum</taxon>
        <taxon>Colletotrichum graminicola species complex</taxon>
    </lineage>
</organism>
<proteinExistence type="predicted"/>
<protein>
    <submittedName>
        <fullName evidence="1">Uncharacterized protein</fullName>
    </submittedName>
</protein>
<comment type="caution">
    <text evidence="1">The sequence shown here is derived from an EMBL/GenBank/DDBJ whole genome shotgun (WGS) entry which is preliminary data.</text>
</comment>
<gene>
    <name evidence="1" type="ORF">LX32DRAFT_250895</name>
</gene>
<evidence type="ECO:0000313" key="2">
    <source>
        <dbReference type="Proteomes" id="UP001232148"/>
    </source>
</evidence>
<dbReference type="EMBL" id="MU843103">
    <property type="protein sequence ID" value="KAK2021466.1"/>
    <property type="molecule type" value="Genomic_DNA"/>
</dbReference>
<reference evidence="1" key="1">
    <citation type="submission" date="2021-06" db="EMBL/GenBank/DDBJ databases">
        <title>Comparative genomics, transcriptomics and evolutionary studies reveal genomic signatures of adaptation to plant cell wall in hemibiotrophic fungi.</title>
        <authorList>
            <consortium name="DOE Joint Genome Institute"/>
            <person name="Baroncelli R."/>
            <person name="Diaz J.F."/>
            <person name="Benocci T."/>
            <person name="Peng M."/>
            <person name="Battaglia E."/>
            <person name="Haridas S."/>
            <person name="Andreopoulos W."/>
            <person name="Labutti K."/>
            <person name="Pangilinan J."/>
            <person name="Floch G.L."/>
            <person name="Makela M.R."/>
            <person name="Henrissat B."/>
            <person name="Grigoriev I.V."/>
            <person name="Crouch J.A."/>
            <person name="De Vries R.P."/>
            <person name="Sukno S.A."/>
            <person name="Thon M.R."/>
        </authorList>
    </citation>
    <scope>NUCLEOTIDE SEQUENCE</scope>
    <source>
        <strain evidence="1">MAFF235873</strain>
    </source>
</reference>